<name>A0A2T8ILT7_9POAL</name>
<accession>A0A2T8ILT7</accession>
<protein>
    <submittedName>
        <fullName evidence="1">Uncharacterized protein</fullName>
    </submittedName>
</protein>
<evidence type="ECO:0000313" key="1">
    <source>
        <dbReference type="EMBL" id="PVH38635.1"/>
    </source>
</evidence>
<gene>
    <name evidence="1" type="ORF">PAHAL_5G309400</name>
</gene>
<dbReference type="AlphaFoldDB" id="A0A2T8ILT7"/>
<dbReference type="EMBL" id="CM008050">
    <property type="protein sequence ID" value="PVH38635.1"/>
    <property type="molecule type" value="Genomic_DNA"/>
</dbReference>
<organism evidence="1">
    <name type="scientific">Panicum hallii</name>
    <dbReference type="NCBI Taxonomy" id="206008"/>
    <lineage>
        <taxon>Eukaryota</taxon>
        <taxon>Viridiplantae</taxon>
        <taxon>Streptophyta</taxon>
        <taxon>Embryophyta</taxon>
        <taxon>Tracheophyta</taxon>
        <taxon>Spermatophyta</taxon>
        <taxon>Magnoliopsida</taxon>
        <taxon>Liliopsida</taxon>
        <taxon>Poales</taxon>
        <taxon>Poaceae</taxon>
        <taxon>PACMAD clade</taxon>
        <taxon>Panicoideae</taxon>
        <taxon>Panicodae</taxon>
        <taxon>Paniceae</taxon>
        <taxon>Panicinae</taxon>
        <taxon>Panicum</taxon>
        <taxon>Panicum sect. Panicum</taxon>
    </lineage>
</organism>
<sequence>MDESLAAALPAHATSAPISAPPFPFHARSYDAQQQRSTMGDLIASMLVRSGHTLTCAIAQARGTPLFPAETCLNPMPQLVDEMPQQARASNRCCT</sequence>
<dbReference type="Gramene" id="PVH38635">
    <property type="protein sequence ID" value="PVH38635"/>
    <property type="gene ID" value="PAHAL_5G309400"/>
</dbReference>
<dbReference type="Proteomes" id="UP000243499">
    <property type="component" value="Chromosome 5"/>
</dbReference>
<reference evidence="1" key="1">
    <citation type="submission" date="2018-04" db="EMBL/GenBank/DDBJ databases">
        <title>WGS assembly of Panicum hallii.</title>
        <authorList>
            <person name="Lovell J."/>
            <person name="Jenkins J."/>
            <person name="Lowry D."/>
            <person name="Mamidi S."/>
            <person name="Sreedasyam A."/>
            <person name="Weng X."/>
            <person name="Barry K."/>
            <person name="Bonette J."/>
            <person name="Campitelli B."/>
            <person name="Daum C."/>
            <person name="Gordon S."/>
            <person name="Gould B."/>
            <person name="Lipzen A."/>
            <person name="Macqueen A."/>
            <person name="Palacio-Mejia J."/>
            <person name="Plott C."/>
            <person name="Shakirov E."/>
            <person name="Shu S."/>
            <person name="Yoshinaga Y."/>
            <person name="Zane M."/>
            <person name="Rokhsar D."/>
            <person name="Grimwood J."/>
            <person name="Schmutz J."/>
            <person name="Juenger T."/>
        </authorList>
    </citation>
    <scope>NUCLEOTIDE SEQUENCE [LARGE SCALE GENOMIC DNA]</scope>
    <source>
        <strain evidence="1">FIL2</strain>
    </source>
</reference>
<proteinExistence type="predicted"/>